<evidence type="ECO:0000313" key="2">
    <source>
        <dbReference type="EMBL" id="TDP62581.1"/>
    </source>
</evidence>
<dbReference type="EMBL" id="SNXS01000007">
    <property type="protein sequence ID" value="TDP62581.1"/>
    <property type="molecule type" value="Genomic_DNA"/>
</dbReference>
<dbReference type="Proteomes" id="UP000295361">
    <property type="component" value="Unassembled WGS sequence"/>
</dbReference>
<comment type="caution">
    <text evidence="2">The sequence shown here is derived from an EMBL/GenBank/DDBJ whole genome shotgun (WGS) entry which is preliminary data.</text>
</comment>
<reference evidence="2 3" key="1">
    <citation type="submission" date="2019-03" db="EMBL/GenBank/DDBJ databases">
        <title>Genomic Encyclopedia of Type Strains, Phase IV (KMG-IV): sequencing the most valuable type-strain genomes for metagenomic binning, comparative biology and taxonomic classification.</title>
        <authorList>
            <person name="Goeker M."/>
        </authorList>
    </citation>
    <scope>NUCLEOTIDE SEQUENCE [LARGE SCALE GENOMIC DNA]</scope>
    <source>
        <strain evidence="2 3">DSM 16998</strain>
    </source>
</reference>
<gene>
    <name evidence="2" type="ORF">DES47_107159</name>
</gene>
<dbReference type="RefSeq" id="WP_133703040.1">
    <property type="nucleotide sequence ID" value="NZ_SNXS01000007.1"/>
</dbReference>
<proteinExistence type="predicted"/>
<evidence type="ECO:0000313" key="3">
    <source>
        <dbReference type="Proteomes" id="UP000295361"/>
    </source>
</evidence>
<dbReference type="PANTHER" id="PTHR21600:SF84">
    <property type="entry name" value="PSEUDOURIDINE SYNTHASE RSUA_RLUA-LIKE DOMAIN-CONTAINING PROTEIN"/>
    <property type="match status" value="1"/>
</dbReference>
<name>A0A4R6QJN0_9BURK</name>
<dbReference type="Gene3D" id="3.30.2350.10">
    <property type="entry name" value="Pseudouridine synthase"/>
    <property type="match status" value="1"/>
</dbReference>
<dbReference type="InterPro" id="IPR020103">
    <property type="entry name" value="PsdUridine_synth_cat_dom_sf"/>
</dbReference>
<keyword evidence="3" id="KW-1185">Reference proteome</keyword>
<protein>
    <submittedName>
        <fullName evidence="2">tRNA pseudouridine32 synthase/23S rRNA pseudouridine746 synthase</fullName>
    </submittedName>
</protein>
<dbReference type="GO" id="GO:0140098">
    <property type="term" value="F:catalytic activity, acting on RNA"/>
    <property type="evidence" value="ECO:0007669"/>
    <property type="project" value="UniProtKB-ARBA"/>
</dbReference>
<dbReference type="PROSITE" id="PS01129">
    <property type="entry name" value="PSI_RLU"/>
    <property type="match status" value="1"/>
</dbReference>
<accession>A0A4R6QJN0</accession>
<dbReference type="InParanoid" id="A0A4R6QJN0"/>
<feature type="domain" description="Pseudouridine synthase RsuA/RluA-like" evidence="1">
    <location>
        <begin position="96"/>
        <end position="240"/>
    </location>
</feature>
<dbReference type="Pfam" id="PF00849">
    <property type="entry name" value="PseudoU_synth_2"/>
    <property type="match status" value="1"/>
</dbReference>
<sequence length="297" mass="33821">MSGKPPARDGVSPSCIALPPGDWPTVLAFLQQRFGHVCADDWRQRMQRGEVLDAQGLTLAPGAGYRPHAKLFYYRSLPAEQPVPFKEQILFQDELLVAVDKPHFLPVTPGGRYLQETLLVRLKRRLGLDELQPLHRLDRETAGLVLFSVRPDSRDAYHALFREREVSKCYEAIAPWRDDLSWPMTRSSRLAEGESFMRMQEVPGEPNAHTRISPLERQGGLARYRLEPATGQRHQLRVHMCALGLPIVNDQIYPVHQPELAENDYSRPLQLLARTLAFTDPVSGQVRRFESGLSLRF</sequence>
<dbReference type="GO" id="GO:0000455">
    <property type="term" value="P:enzyme-directed rRNA pseudouridine synthesis"/>
    <property type="evidence" value="ECO:0007669"/>
    <property type="project" value="TreeGrafter"/>
</dbReference>
<dbReference type="GO" id="GO:0003723">
    <property type="term" value="F:RNA binding"/>
    <property type="evidence" value="ECO:0007669"/>
    <property type="project" value="InterPro"/>
</dbReference>
<dbReference type="SUPFAM" id="SSF55120">
    <property type="entry name" value="Pseudouridine synthase"/>
    <property type="match status" value="1"/>
</dbReference>
<dbReference type="AlphaFoldDB" id="A0A4R6QJN0"/>
<organism evidence="2 3">
    <name type="scientific">Roseateles toxinivorans</name>
    <dbReference type="NCBI Taxonomy" id="270368"/>
    <lineage>
        <taxon>Bacteria</taxon>
        <taxon>Pseudomonadati</taxon>
        <taxon>Pseudomonadota</taxon>
        <taxon>Betaproteobacteria</taxon>
        <taxon>Burkholderiales</taxon>
        <taxon>Sphaerotilaceae</taxon>
        <taxon>Roseateles</taxon>
    </lineage>
</organism>
<dbReference type="InterPro" id="IPR050188">
    <property type="entry name" value="RluA_PseudoU_synthase"/>
</dbReference>
<evidence type="ECO:0000259" key="1">
    <source>
        <dbReference type="Pfam" id="PF00849"/>
    </source>
</evidence>
<dbReference type="PANTHER" id="PTHR21600">
    <property type="entry name" value="MITOCHONDRIAL RNA PSEUDOURIDINE SYNTHASE"/>
    <property type="match status" value="1"/>
</dbReference>
<dbReference type="InterPro" id="IPR006145">
    <property type="entry name" value="PsdUridine_synth_RsuA/RluA"/>
</dbReference>
<dbReference type="GO" id="GO:0009982">
    <property type="term" value="F:pseudouridine synthase activity"/>
    <property type="evidence" value="ECO:0007669"/>
    <property type="project" value="InterPro"/>
</dbReference>
<dbReference type="InterPro" id="IPR006224">
    <property type="entry name" value="PsdUridine_synth_RluA-like_CS"/>
</dbReference>
<dbReference type="OrthoDB" id="9785808at2"/>